<dbReference type="Pfam" id="PF00296">
    <property type="entry name" value="Bac_luciferase"/>
    <property type="match status" value="1"/>
</dbReference>
<dbReference type="EMBL" id="CAEZVF010000068">
    <property type="protein sequence ID" value="CAB4620999.1"/>
    <property type="molecule type" value="Genomic_DNA"/>
</dbReference>
<organism evidence="3">
    <name type="scientific">freshwater metagenome</name>
    <dbReference type="NCBI Taxonomy" id="449393"/>
    <lineage>
        <taxon>unclassified sequences</taxon>
        <taxon>metagenomes</taxon>
        <taxon>ecological metagenomes</taxon>
    </lineage>
</organism>
<evidence type="ECO:0000313" key="3">
    <source>
        <dbReference type="EMBL" id="CAB4620999.1"/>
    </source>
</evidence>
<evidence type="ECO:0000256" key="1">
    <source>
        <dbReference type="ARBA" id="ARBA00023002"/>
    </source>
</evidence>
<dbReference type="PANTHER" id="PTHR43244:SF1">
    <property type="entry name" value="5,10-METHYLENETETRAHYDROMETHANOPTERIN REDUCTASE"/>
    <property type="match status" value="1"/>
</dbReference>
<dbReference type="SUPFAM" id="SSF51679">
    <property type="entry name" value="Bacterial luciferase-like"/>
    <property type="match status" value="1"/>
</dbReference>
<keyword evidence="1" id="KW-0560">Oxidoreductase</keyword>
<proteinExistence type="predicted"/>
<dbReference type="PANTHER" id="PTHR43244">
    <property type="match status" value="1"/>
</dbReference>
<reference evidence="3" key="1">
    <citation type="submission" date="2020-05" db="EMBL/GenBank/DDBJ databases">
        <authorList>
            <person name="Chiriac C."/>
            <person name="Salcher M."/>
            <person name="Ghai R."/>
            <person name="Kavagutti S V."/>
        </authorList>
    </citation>
    <scope>NUCLEOTIDE SEQUENCE</scope>
</reference>
<gene>
    <name evidence="3" type="ORF">UFOPK1939_00561</name>
</gene>
<feature type="domain" description="Luciferase-like" evidence="2">
    <location>
        <begin position="12"/>
        <end position="307"/>
    </location>
</feature>
<dbReference type="AlphaFoldDB" id="A0A6J6IAI5"/>
<accession>A0A6J6IAI5</accession>
<dbReference type="InterPro" id="IPR050564">
    <property type="entry name" value="F420-G6PD/mer"/>
</dbReference>
<dbReference type="Gene3D" id="3.20.20.30">
    <property type="entry name" value="Luciferase-like domain"/>
    <property type="match status" value="1"/>
</dbReference>
<sequence>MQIDIILEPDLSPAEVSEIAVAAENYGFRTLWHSNYHQNPDAFVALAPAAMATSRIRLGILAVSPYEMQPLKIGNALLTLNEISNGRAVVAIGGGGSLMSAIGIEQNPTKLRMVRGVREAVEISKAVVSGEPSRGYPGEVFKVARPFHHKWKSAPTAKVFTCSTGDKMLEMAGRVADGTQMSDVTPEKIDHHMAALRKGLAEREIPLEDFRVGNFWAWHIKEDFEKSMYEARRELVFRAELLPPKYDMVPYVTEEERALVIEKWANFAKAFWTRSGVIEDVPEDIVNRLVAACSSAGDLSAVDEQIERFKVFEKAGLTELSIRLFDDPMEGLKLVAENVLPHFEKFEG</sequence>
<evidence type="ECO:0000259" key="2">
    <source>
        <dbReference type="Pfam" id="PF00296"/>
    </source>
</evidence>
<name>A0A6J6IAI5_9ZZZZ</name>
<dbReference type="GO" id="GO:0016705">
    <property type="term" value="F:oxidoreductase activity, acting on paired donors, with incorporation or reduction of molecular oxygen"/>
    <property type="evidence" value="ECO:0007669"/>
    <property type="project" value="InterPro"/>
</dbReference>
<dbReference type="InterPro" id="IPR011251">
    <property type="entry name" value="Luciferase-like_dom"/>
</dbReference>
<protein>
    <submittedName>
        <fullName evidence="3">Unannotated protein</fullName>
    </submittedName>
</protein>
<dbReference type="InterPro" id="IPR036661">
    <property type="entry name" value="Luciferase-like_sf"/>
</dbReference>